<dbReference type="Proteomes" id="UP000316095">
    <property type="component" value="Unassembled WGS sequence"/>
</dbReference>
<dbReference type="EMBL" id="SJPG01000001">
    <property type="protein sequence ID" value="TWT59814.1"/>
    <property type="molecule type" value="Genomic_DNA"/>
</dbReference>
<sequence>MTNDMPAQGTSPRLCVTSQEEWTRTQNDQIDFFQRGTATVILRDESYVFDME</sequence>
<dbReference type="AlphaFoldDB" id="A0A5C5XAI7"/>
<accession>A0A5C5XAI7</accession>
<gene>
    <name evidence="1" type="ORF">Pan54_05250</name>
</gene>
<name>A0A5C5XAI7_9PLAN</name>
<evidence type="ECO:0000313" key="2">
    <source>
        <dbReference type="Proteomes" id="UP000316095"/>
    </source>
</evidence>
<comment type="caution">
    <text evidence="1">The sequence shown here is derived from an EMBL/GenBank/DDBJ whole genome shotgun (WGS) entry which is preliminary data.</text>
</comment>
<organism evidence="1 2">
    <name type="scientific">Rubinisphaera italica</name>
    <dbReference type="NCBI Taxonomy" id="2527969"/>
    <lineage>
        <taxon>Bacteria</taxon>
        <taxon>Pseudomonadati</taxon>
        <taxon>Planctomycetota</taxon>
        <taxon>Planctomycetia</taxon>
        <taxon>Planctomycetales</taxon>
        <taxon>Planctomycetaceae</taxon>
        <taxon>Rubinisphaera</taxon>
    </lineage>
</organism>
<keyword evidence="2" id="KW-1185">Reference proteome</keyword>
<reference evidence="1 2" key="1">
    <citation type="submission" date="2019-02" db="EMBL/GenBank/DDBJ databases">
        <title>Deep-cultivation of Planctomycetes and their phenomic and genomic characterization uncovers novel biology.</title>
        <authorList>
            <person name="Wiegand S."/>
            <person name="Jogler M."/>
            <person name="Boedeker C."/>
            <person name="Pinto D."/>
            <person name="Vollmers J."/>
            <person name="Rivas-Marin E."/>
            <person name="Kohn T."/>
            <person name="Peeters S.H."/>
            <person name="Heuer A."/>
            <person name="Rast P."/>
            <person name="Oberbeckmann S."/>
            <person name="Bunk B."/>
            <person name="Jeske O."/>
            <person name="Meyerdierks A."/>
            <person name="Storesund J.E."/>
            <person name="Kallscheuer N."/>
            <person name="Luecker S."/>
            <person name="Lage O.M."/>
            <person name="Pohl T."/>
            <person name="Merkel B.J."/>
            <person name="Hornburger P."/>
            <person name="Mueller R.-W."/>
            <person name="Bruemmer F."/>
            <person name="Labrenz M."/>
            <person name="Spormann A.M."/>
            <person name="Op Den Camp H."/>
            <person name="Overmann J."/>
            <person name="Amann R."/>
            <person name="Jetten M.S.M."/>
            <person name="Mascher T."/>
            <person name="Medema M.H."/>
            <person name="Devos D.P."/>
            <person name="Kaster A.-K."/>
            <person name="Ovreas L."/>
            <person name="Rohde M."/>
            <person name="Galperin M.Y."/>
            <person name="Jogler C."/>
        </authorList>
    </citation>
    <scope>NUCLEOTIDE SEQUENCE [LARGE SCALE GENOMIC DNA]</scope>
    <source>
        <strain evidence="1 2">Pan54</strain>
    </source>
</reference>
<evidence type="ECO:0000313" key="1">
    <source>
        <dbReference type="EMBL" id="TWT59814.1"/>
    </source>
</evidence>
<protein>
    <submittedName>
        <fullName evidence="1">Uncharacterized protein</fullName>
    </submittedName>
</protein>
<proteinExistence type="predicted"/>